<dbReference type="EMBL" id="JACIDR010000002">
    <property type="protein sequence ID" value="MBB3972773.1"/>
    <property type="molecule type" value="Genomic_DNA"/>
</dbReference>
<dbReference type="AlphaFoldDB" id="A0A7W6CX72"/>
<evidence type="ECO:0000256" key="3">
    <source>
        <dbReference type="ARBA" id="ARBA00022801"/>
    </source>
</evidence>
<name>A0A7W6CX72_9HYPH</name>
<accession>A0A7W6CX72</accession>
<dbReference type="RefSeq" id="WP_183394657.1">
    <property type="nucleotide sequence ID" value="NZ_JACIDR010000002.1"/>
</dbReference>
<dbReference type="InterPro" id="IPR006433">
    <property type="entry name" value="Prohead_protease"/>
</dbReference>
<evidence type="ECO:0000313" key="5">
    <source>
        <dbReference type="EMBL" id="MBB3972773.1"/>
    </source>
</evidence>
<feature type="domain" description="Prohead serine protease" evidence="4">
    <location>
        <begin position="13"/>
        <end position="164"/>
    </location>
</feature>
<keyword evidence="2" id="KW-0645">Protease</keyword>
<dbReference type="GO" id="GO:0006508">
    <property type="term" value="P:proteolysis"/>
    <property type="evidence" value="ECO:0007669"/>
    <property type="project" value="UniProtKB-KW"/>
</dbReference>
<evidence type="ECO:0000313" key="6">
    <source>
        <dbReference type="Proteomes" id="UP000528964"/>
    </source>
</evidence>
<evidence type="ECO:0000259" key="4">
    <source>
        <dbReference type="Pfam" id="PF04586"/>
    </source>
</evidence>
<keyword evidence="6" id="KW-1185">Reference proteome</keyword>
<sequence>MIKTEKRSAGLGVEVRAADDGKRTLVGYAAVFERVATISSYFKEQIASGAFADAIDGDILALVEHDRSRVVGRTKSGTLRLAEDGKGLRVEIDVPDTTVGNDLWVLVERGDIAGMSFGFRVVKETWDESTTPPTRTIEKLELVEVSAVTFPAYEDTEIGVRSLQEFRDAKAAAETPPEKTAGSGAVRLRLKIQNDLRERSRPR</sequence>
<dbReference type="NCBIfam" id="TIGR01543">
    <property type="entry name" value="proheadase_HK97"/>
    <property type="match status" value="1"/>
</dbReference>
<gene>
    <name evidence="5" type="ORF">GGR24_001430</name>
</gene>
<dbReference type="Proteomes" id="UP000528964">
    <property type="component" value="Unassembled WGS sequence"/>
</dbReference>
<dbReference type="InterPro" id="IPR054613">
    <property type="entry name" value="Peptidase_S78_dom"/>
</dbReference>
<evidence type="ECO:0000256" key="2">
    <source>
        <dbReference type="ARBA" id="ARBA00022670"/>
    </source>
</evidence>
<proteinExistence type="predicted"/>
<dbReference type="Pfam" id="PF04586">
    <property type="entry name" value="Peptidase_S78"/>
    <property type="match status" value="1"/>
</dbReference>
<evidence type="ECO:0000256" key="1">
    <source>
        <dbReference type="ARBA" id="ARBA00022612"/>
    </source>
</evidence>
<comment type="caution">
    <text evidence="5">The sequence shown here is derived from an EMBL/GenBank/DDBJ whole genome shotgun (WGS) entry which is preliminary data.</text>
</comment>
<keyword evidence="3" id="KW-0378">Hydrolase</keyword>
<keyword evidence="1" id="KW-1188">Viral release from host cell</keyword>
<protein>
    <recommendedName>
        <fullName evidence="4">Prohead serine protease domain-containing protein</fullName>
    </recommendedName>
</protein>
<dbReference type="GO" id="GO:0008233">
    <property type="term" value="F:peptidase activity"/>
    <property type="evidence" value="ECO:0007669"/>
    <property type="project" value="UniProtKB-KW"/>
</dbReference>
<organism evidence="5 6">
    <name type="scientific">Hansschlegelia beijingensis</name>
    <dbReference type="NCBI Taxonomy" id="1133344"/>
    <lineage>
        <taxon>Bacteria</taxon>
        <taxon>Pseudomonadati</taxon>
        <taxon>Pseudomonadota</taxon>
        <taxon>Alphaproteobacteria</taxon>
        <taxon>Hyphomicrobiales</taxon>
        <taxon>Methylopilaceae</taxon>
        <taxon>Hansschlegelia</taxon>
    </lineage>
</organism>
<reference evidence="5 6" key="1">
    <citation type="submission" date="2020-08" db="EMBL/GenBank/DDBJ databases">
        <title>Genomic Encyclopedia of Type Strains, Phase IV (KMG-IV): sequencing the most valuable type-strain genomes for metagenomic binning, comparative biology and taxonomic classification.</title>
        <authorList>
            <person name="Goeker M."/>
        </authorList>
    </citation>
    <scope>NUCLEOTIDE SEQUENCE [LARGE SCALE GENOMIC DNA]</scope>
    <source>
        <strain evidence="5 6">DSM 25481</strain>
    </source>
</reference>